<comment type="similarity">
    <text evidence="11 12">Belongs to the TonB-dependent receptor family.</text>
</comment>
<evidence type="ECO:0000259" key="13">
    <source>
        <dbReference type="Pfam" id="PF00593"/>
    </source>
</evidence>
<comment type="subcellular location">
    <subcellularLocation>
        <location evidence="1 11">Cell outer membrane</location>
        <topology evidence="1 11">Multi-pass membrane protein</topology>
    </subcellularLocation>
</comment>
<name>A0A6N4SNY2_CYTH3</name>
<evidence type="ECO:0000256" key="5">
    <source>
        <dbReference type="ARBA" id="ARBA00022692"/>
    </source>
</evidence>
<dbReference type="OrthoDB" id="9782587at2"/>
<dbReference type="Pfam" id="PF00593">
    <property type="entry name" value="TonB_dep_Rec_b-barrel"/>
    <property type="match status" value="1"/>
</dbReference>
<dbReference type="PANTHER" id="PTHR32552:SF81">
    <property type="entry name" value="TONB-DEPENDENT OUTER MEMBRANE RECEPTOR"/>
    <property type="match status" value="1"/>
</dbReference>
<keyword evidence="10 11" id="KW-0998">Cell outer membrane</keyword>
<gene>
    <name evidence="15" type="primary">yncD</name>
    <name evidence="15" type="ordered locus">CHU_0733</name>
</gene>
<reference evidence="15 16" key="1">
    <citation type="journal article" date="2007" name="Appl. Environ. Microbiol.">
        <title>Genome sequence of the cellulolytic gliding bacterium Cytophaga hutchinsonii.</title>
        <authorList>
            <person name="Xie G."/>
            <person name="Bruce D.C."/>
            <person name="Challacombe J.F."/>
            <person name="Chertkov O."/>
            <person name="Detter J.C."/>
            <person name="Gilna P."/>
            <person name="Han C.S."/>
            <person name="Lucas S."/>
            <person name="Misra M."/>
            <person name="Myers G.L."/>
            <person name="Richardson P."/>
            <person name="Tapia R."/>
            <person name="Thayer N."/>
            <person name="Thompson L.S."/>
            <person name="Brettin T.S."/>
            <person name="Henrissat B."/>
            <person name="Wilson D.B."/>
            <person name="McBride M.J."/>
        </authorList>
    </citation>
    <scope>NUCLEOTIDE SEQUENCE [LARGE SCALE GENOMIC DNA]</scope>
    <source>
        <strain evidence="16">ATCC 33406 / DSM 1761 / CIP 103989 / NBRC 15051 / NCIMB 9469 / D465</strain>
    </source>
</reference>
<proteinExistence type="inferred from homology"/>
<evidence type="ECO:0000256" key="4">
    <source>
        <dbReference type="ARBA" id="ARBA00022496"/>
    </source>
</evidence>
<dbReference type="KEGG" id="chu:CHU_0733"/>
<dbReference type="RefSeq" id="WP_011584136.1">
    <property type="nucleotide sequence ID" value="NC_008255.1"/>
</dbReference>
<evidence type="ECO:0000256" key="8">
    <source>
        <dbReference type="ARBA" id="ARBA00023077"/>
    </source>
</evidence>
<keyword evidence="8 12" id="KW-0798">TonB box</keyword>
<organism evidence="15 16">
    <name type="scientific">Cytophaga hutchinsonii (strain ATCC 33406 / DSM 1761 / CIP 103989 / NBRC 15051 / NCIMB 9469 / D465)</name>
    <dbReference type="NCBI Taxonomy" id="269798"/>
    <lineage>
        <taxon>Bacteria</taxon>
        <taxon>Pseudomonadati</taxon>
        <taxon>Bacteroidota</taxon>
        <taxon>Cytophagia</taxon>
        <taxon>Cytophagales</taxon>
        <taxon>Cytophagaceae</taxon>
        <taxon>Cytophaga</taxon>
    </lineage>
</organism>
<dbReference type="Pfam" id="PF07715">
    <property type="entry name" value="Plug"/>
    <property type="match status" value="1"/>
</dbReference>
<dbReference type="InterPro" id="IPR000531">
    <property type="entry name" value="Beta-barrel_TonB"/>
</dbReference>
<dbReference type="InterPro" id="IPR037066">
    <property type="entry name" value="Plug_dom_sf"/>
</dbReference>
<keyword evidence="7" id="KW-0406">Ion transport</keyword>
<dbReference type="InterPro" id="IPR036942">
    <property type="entry name" value="Beta-barrel_TonB_sf"/>
</dbReference>
<dbReference type="EMBL" id="CP000383">
    <property type="protein sequence ID" value="ABG58020.1"/>
    <property type="molecule type" value="Genomic_DNA"/>
</dbReference>
<keyword evidence="6" id="KW-0408">Iron</keyword>
<evidence type="ECO:0000256" key="9">
    <source>
        <dbReference type="ARBA" id="ARBA00023136"/>
    </source>
</evidence>
<evidence type="ECO:0000256" key="10">
    <source>
        <dbReference type="ARBA" id="ARBA00023237"/>
    </source>
</evidence>
<dbReference type="Gene3D" id="2.170.130.10">
    <property type="entry name" value="TonB-dependent receptor, plug domain"/>
    <property type="match status" value="1"/>
</dbReference>
<evidence type="ECO:0000256" key="12">
    <source>
        <dbReference type="RuleBase" id="RU003357"/>
    </source>
</evidence>
<dbReference type="SUPFAM" id="SSF56935">
    <property type="entry name" value="Porins"/>
    <property type="match status" value="1"/>
</dbReference>
<keyword evidence="5 11" id="KW-0812">Transmembrane</keyword>
<keyword evidence="2 11" id="KW-0813">Transport</keyword>
<dbReference type="InterPro" id="IPR039426">
    <property type="entry name" value="TonB-dep_rcpt-like"/>
</dbReference>
<keyword evidence="4" id="KW-0410">Iron transport</keyword>
<evidence type="ECO:0000256" key="11">
    <source>
        <dbReference type="PROSITE-ProRule" id="PRU01360"/>
    </source>
</evidence>
<evidence type="ECO:0000256" key="3">
    <source>
        <dbReference type="ARBA" id="ARBA00022452"/>
    </source>
</evidence>
<dbReference type="AlphaFoldDB" id="A0A6N4SNY2"/>
<dbReference type="GO" id="GO:0009279">
    <property type="term" value="C:cell outer membrane"/>
    <property type="evidence" value="ECO:0007669"/>
    <property type="project" value="UniProtKB-SubCell"/>
</dbReference>
<dbReference type="PANTHER" id="PTHR32552">
    <property type="entry name" value="FERRICHROME IRON RECEPTOR-RELATED"/>
    <property type="match status" value="1"/>
</dbReference>
<evidence type="ECO:0000313" key="16">
    <source>
        <dbReference type="Proteomes" id="UP000001822"/>
    </source>
</evidence>
<evidence type="ECO:0000259" key="14">
    <source>
        <dbReference type="Pfam" id="PF07715"/>
    </source>
</evidence>
<feature type="domain" description="TonB-dependent receptor plug" evidence="14">
    <location>
        <begin position="45"/>
        <end position="149"/>
    </location>
</feature>
<dbReference type="Gene3D" id="2.40.170.20">
    <property type="entry name" value="TonB-dependent receptor, beta-barrel domain"/>
    <property type="match status" value="1"/>
</dbReference>
<keyword evidence="3 11" id="KW-1134">Transmembrane beta strand</keyword>
<protein>
    <submittedName>
        <fullName evidence="15">Probable tonB-dependent receptor</fullName>
    </submittedName>
</protein>
<dbReference type="PROSITE" id="PS52016">
    <property type="entry name" value="TONB_DEPENDENT_REC_3"/>
    <property type="match status" value="1"/>
</dbReference>
<keyword evidence="15" id="KW-0675">Receptor</keyword>
<evidence type="ECO:0000256" key="2">
    <source>
        <dbReference type="ARBA" id="ARBA00022448"/>
    </source>
</evidence>
<keyword evidence="9 11" id="KW-0472">Membrane</keyword>
<sequence length="680" mass="76907">MLKNAFTCFVLTIAFYSTLKSQAQIIDTVAVYEDKEIEFRFLNLKQSPASVDSIQPASHQPAFTLVPALNTLPGVRMEERSPGSYRLSIRGSLLRSPFGVRNVKIYLNDFPLTDAGGNTYLNSLDASGMSSMEIWKGPYGSLYGANTGGVVRVRTYEQQESTQAAVSLTGGSYGLFHQTLSVQQVWKKQFLKISQAFQRSDGYREQSTLQRQFYQASYHADYHKGMRFKALGFYSDLNYQTPGGLTLEELNDNPRAARPAAGVIPGAVEQHAQIYNKMLYTGIGHEAALGNHFRHVVSVFASHTNFQNPAISNYEIRKEMTYGLRTYVEASGKQTYKLLWNWNIGAEWQKTQSAISNYRNNAGTKDTLLAENDVQARQYFLFTQFSATLFNRLIVEAGLSLNNYIYNYRSVSRREDWVHQPFEIQLMPRVACSYKLRQQLLWRASVSKGYSPPTIAEIRPNDNTIHTDLQAEYGWNYETGLRFQNNRLRADVAVFYYALKQAIVSRINAGNNQYFVNAGGTSQPGLETQLSYAVLQQQSGLVRLLELKNSITCYVFSFDQYKNGSIDYSGNRLTGVPRTVVVSSMFVRFAKGMHFYLQYNYTGKIPLNDANTMYAANYHLVQSKIGVDLTVKRTVLEIFLGADNLLNQRYSLGNDLNAFSGRYYNAAAARNFYGGTKIVF</sequence>
<evidence type="ECO:0000256" key="6">
    <source>
        <dbReference type="ARBA" id="ARBA00023004"/>
    </source>
</evidence>
<dbReference type="InterPro" id="IPR012910">
    <property type="entry name" value="Plug_dom"/>
</dbReference>
<evidence type="ECO:0000313" key="15">
    <source>
        <dbReference type="EMBL" id="ABG58020.1"/>
    </source>
</evidence>
<keyword evidence="16" id="KW-1185">Reference proteome</keyword>
<accession>A0A6N4SNY2</accession>
<feature type="domain" description="TonB-dependent receptor-like beta-barrel" evidence="13">
    <location>
        <begin position="211"/>
        <end position="645"/>
    </location>
</feature>
<evidence type="ECO:0000256" key="7">
    <source>
        <dbReference type="ARBA" id="ARBA00023065"/>
    </source>
</evidence>
<dbReference type="GO" id="GO:0006826">
    <property type="term" value="P:iron ion transport"/>
    <property type="evidence" value="ECO:0007669"/>
    <property type="project" value="UniProtKB-KW"/>
</dbReference>
<dbReference type="Proteomes" id="UP000001822">
    <property type="component" value="Chromosome"/>
</dbReference>
<evidence type="ECO:0000256" key="1">
    <source>
        <dbReference type="ARBA" id="ARBA00004571"/>
    </source>
</evidence>